<dbReference type="InterPro" id="IPR048339">
    <property type="entry name" value="Mediator_Med16_C"/>
</dbReference>
<protein>
    <recommendedName>
        <fullName evidence="3 9">Mediator of RNA polymerase II transcription subunit 16</fullName>
    </recommendedName>
    <alternativeName>
        <fullName evidence="8 9">Mediator complex subunit 16</fullName>
    </alternativeName>
</protein>
<dbReference type="Pfam" id="PF20719">
    <property type="entry name" value="Med16_C"/>
    <property type="match status" value="1"/>
</dbReference>
<accession>A0A318ZB03</accession>
<keyword evidence="5 9" id="KW-0010">Activator</keyword>
<evidence type="ECO:0000256" key="1">
    <source>
        <dbReference type="ARBA" id="ARBA00004123"/>
    </source>
</evidence>
<dbReference type="STRING" id="1450539.A0A318ZB03"/>
<keyword evidence="4 9" id="KW-0805">Transcription regulation</keyword>
<evidence type="ECO:0000256" key="6">
    <source>
        <dbReference type="ARBA" id="ARBA00023163"/>
    </source>
</evidence>
<dbReference type="PANTHER" id="PTHR13224">
    <property type="entry name" value="THYROID HORMONE RECEPTOR-ASSOCIATED PROTEIN-RELATED"/>
    <property type="match status" value="1"/>
</dbReference>
<evidence type="ECO:0000256" key="2">
    <source>
        <dbReference type="ARBA" id="ARBA00006543"/>
    </source>
</evidence>
<comment type="subcellular location">
    <subcellularLocation>
        <location evidence="1 9">Nucleus</location>
    </subcellularLocation>
</comment>
<proteinExistence type="inferred from homology"/>
<dbReference type="Pfam" id="PF11635">
    <property type="entry name" value="Med16_N"/>
    <property type="match status" value="1"/>
</dbReference>
<comment type="subunit">
    <text evidence="9">Component of the Mediator complex.</text>
</comment>
<evidence type="ECO:0000259" key="10">
    <source>
        <dbReference type="Pfam" id="PF11635"/>
    </source>
</evidence>
<dbReference type="OrthoDB" id="4139168at2759"/>
<evidence type="ECO:0000256" key="7">
    <source>
        <dbReference type="ARBA" id="ARBA00023242"/>
    </source>
</evidence>
<evidence type="ECO:0000259" key="11">
    <source>
        <dbReference type="Pfam" id="PF20719"/>
    </source>
</evidence>
<dbReference type="AlphaFoldDB" id="A0A318ZB03"/>
<dbReference type="GO" id="GO:0016592">
    <property type="term" value="C:mediator complex"/>
    <property type="evidence" value="ECO:0007669"/>
    <property type="project" value="InterPro"/>
</dbReference>
<dbReference type="EMBL" id="KZ821237">
    <property type="protein sequence ID" value="PYH44479.1"/>
    <property type="molecule type" value="Genomic_DNA"/>
</dbReference>
<keyword evidence="6 9" id="KW-0804">Transcription</keyword>
<evidence type="ECO:0000256" key="9">
    <source>
        <dbReference type="RuleBase" id="RU364149"/>
    </source>
</evidence>
<evidence type="ECO:0000256" key="8">
    <source>
        <dbReference type="ARBA" id="ARBA00032015"/>
    </source>
</evidence>
<keyword evidence="13" id="KW-1185">Reference proteome</keyword>
<dbReference type="SUPFAM" id="SSF50978">
    <property type="entry name" value="WD40 repeat-like"/>
    <property type="match status" value="1"/>
</dbReference>
<comment type="similarity">
    <text evidence="2 9">Belongs to the Mediator complex subunit 16 family.</text>
</comment>
<dbReference type="InterPro" id="IPR021665">
    <property type="entry name" value="Mediator_Med16_N"/>
</dbReference>
<reference evidence="12 13" key="1">
    <citation type="submission" date="2016-12" db="EMBL/GenBank/DDBJ databases">
        <title>The genomes of Aspergillus section Nigri reveals drivers in fungal speciation.</title>
        <authorList>
            <consortium name="DOE Joint Genome Institute"/>
            <person name="Vesth T.C."/>
            <person name="Nybo J."/>
            <person name="Theobald S."/>
            <person name="Brandl J."/>
            <person name="Frisvad J.C."/>
            <person name="Nielsen K.F."/>
            <person name="Lyhne E.K."/>
            <person name="Kogle M.E."/>
            <person name="Kuo A."/>
            <person name="Riley R."/>
            <person name="Clum A."/>
            <person name="Nolan M."/>
            <person name="Lipzen A."/>
            <person name="Salamov A."/>
            <person name="Henrissat B."/>
            <person name="Wiebenga A."/>
            <person name="De Vries R.P."/>
            <person name="Grigoriev I.V."/>
            <person name="Mortensen U.H."/>
            <person name="Andersen M.R."/>
            <person name="Baker S.E."/>
        </authorList>
    </citation>
    <scope>NUCLEOTIDE SEQUENCE [LARGE SCALE GENOMIC DNA]</scope>
    <source>
        <strain evidence="12 13">JOP 1030-1</strain>
    </source>
</reference>
<gene>
    <name evidence="9" type="primary">MED16</name>
    <name evidence="12" type="ORF">BP01DRAFT_321447</name>
</gene>
<organism evidence="12 13">
    <name type="scientific">Aspergillus saccharolyticus JOP 1030-1</name>
    <dbReference type="NCBI Taxonomy" id="1450539"/>
    <lineage>
        <taxon>Eukaryota</taxon>
        <taxon>Fungi</taxon>
        <taxon>Dikarya</taxon>
        <taxon>Ascomycota</taxon>
        <taxon>Pezizomycotina</taxon>
        <taxon>Eurotiomycetes</taxon>
        <taxon>Eurotiomycetidae</taxon>
        <taxon>Eurotiales</taxon>
        <taxon>Aspergillaceae</taxon>
        <taxon>Aspergillus</taxon>
        <taxon>Aspergillus subgen. Circumdati</taxon>
    </lineage>
</organism>
<keyword evidence="7 9" id="KW-0539">Nucleus</keyword>
<evidence type="ECO:0000256" key="5">
    <source>
        <dbReference type="ARBA" id="ARBA00023159"/>
    </source>
</evidence>
<dbReference type="InterPro" id="IPR036322">
    <property type="entry name" value="WD40_repeat_dom_sf"/>
</dbReference>
<dbReference type="InterPro" id="IPR048338">
    <property type="entry name" value="Mediator_Med16"/>
</dbReference>
<evidence type="ECO:0000256" key="3">
    <source>
        <dbReference type="ARBA" id="ARBA00019614"/>
    </source>
</evidence>
<evidence type="ECO:0000256" key="4">
    <source>
        <dbReference type="ARBA" id="ARBA00023015"/>
    </source>
</evidence>
<feature type="domain" description="Mediator complex subunit Med16 N-terminal" evidence="10">
    <location>
        <begin position="144"/>
        <end position="471"/>
    </location>
</feature>
<sequence>MPLMMEDGINVDDLFGEPASLELGLPSTTSTKGLAERLDEMRLLGCCQKIAWSKLGCIAYIAQDPSKVYVRYLHCQPADGKWVLSDETPLLPVTEAHGGTALMHLSWNESGSELAVVDLSGRLSIYSIPIALNSVNSLRPPSLEPDDNAQVVGMLWLNTQRSVHAFYQAAKVQGRWAYSPYRRRPIGPFHPANKAALVYITRSGMIKLLYQNPDSKWAEISAELKNTNYSDRLLTHAALVPTQAGILVATYSTCQKICVYRVLINWNPPQFDPAQQPRQTPTQFPVPSFRFVHCKVETSCNVPGPVRNNGDPSDDLQQPFPNSLYCLTRLDIILPTSDNAAGSSATPWVVATFSILPQTAPDHPHQQGPSSIIVRWQLESAPLVLHPKFDEVTTKKNSMQMKPNVVLNRLEDILCDRYVVSIDHIEYANVVAVTHDDSSVAFYDPKTMAAFNGVDDANTVTSLAQAGFHYSQDTPGLHISFSPSACAAVMLDSSGHIQLRVMEHSYGADNGLYDENNFSAAIAALTLAFCRGCGSEVNTDDVLLILIRQLSPDAQTSFINEVYRALPINCNFTEEQDKLMNHPYIPRCLSIQAALGNKGKYQQRSFASSVSWSILQLRHASILYPFFFQYNKGIQASEPHDPDVLRMVLGNTKWALDFLLYILDELFNLADEFEDVSSDQEAFSQKLKSTNSLSLIILLSSMSRSCLRFICRGLRGIHAGYANAPLTGDARVYYSGICQAVETSPAAIEVYEKFLAGVDSAVRHAYHGAGFGDAERPGPEKDLLVSGRISPVLVTAVSTILRQTIPSLRSDVNRMDIYMRDYSWLGLDSDRRTKLYQRTRTLDIIKKSPVRVSLAANGTGQSLAGGSKQKDGQGAAAVAAGQPVRRRCVRCCEVSEGSIPPRSVLAFRMIFKLGHLRACICCGMWVVELGSGSGEAGRSINAH</sequence>
<name>A0A318ZB03_9EURO</name>
<comment type="function">
    <text evidence="9">Component of the Mediator complex, a coactivator involved in the regulated transcription of nearly all RNA polymerase II-dependent genes. Mediator functions as a bridge to convey information from gene-specific regulatory proteins to the basal RNA polymerase II transcription machinery. Mediator is recruited to promoters by direct interactions with regulatory proteins and serves as a scaffold for the assembly of a functional preinitiation complex with RNA polymerase II and the general transcription factors.</text>
</comment>
<feature type="domain" description="Mediator complex subunit 16 C-terminal" evidence="11">
    <location>
        <begin position="803"/>
        <end position="926"/>
    </location>
</feature>
<dbReference type="PANTHER" id="PTHR13224:SF6">
    <property type="entry name" value="MEDIATOR OF RNA POLYMERASE II TRANSCRIPTION SUBUNIT 16"/>
    <property type="match status" value="1"/>
</dbReference>
<dbReference type="Proteomes" id="UP000248349">
    <property type="component" value="Unassembled WGS sequence"/>
</dbReference>
<evidence type="ECO:0000313" key="13">
    <source>
        <dbReference type="Proteomes" id="UP000248349"/>
    </source>
</evidence>
<evidence type="ECO:0000313" key="12">
    <source>
        <dbReference type="EMBL" id="PYH44479.1"/>
    </source>
</evidence>
<dbReference type="GO" id="GO:0045893">
    <property type="term" value="P:positive regulation of DNA-templated transcription"/>
    <property type="evidence" value="ECO:0007669"/>
    <property type="project" value="TreeGrafter"/>
</dbReference>